<evidence type="ECO:0000313" key="2">
    <source>
        <dbReference type="Proteomes" id="UP000664398"/>
    </source>
</evidence>
<dbReference type="AlphaFoldDB" id="A0A939RYT0"/>
<evidence type="ECO:0000313" key="1">
    <source>
        <dbReference type="EMBL" id="MBO1804774.1"/>
    </source>
</evidence>
<sequence length="80" mass="8730">MQLGSRWAAGAEPHRAVPPQLHRLIAEQEAAHPDAASWTLTWLEGRPRCALDDLVIVTLDGAGLAIVESESESSEDDWLD</sequence>
<accession>A0A939RYT0</accession>
<protein>
    <submittedName>
        <fullName evidence="1">Fe-S oxidoreductase</fullName>
    </submittedName>
</protein>
<dbReference type="EMBL" id="JAGDYL010000006">
    <property type="protein sequence ID" value="MBO1804774.1"/>
    <property type="molecule type" value="Genomic_DNA"/>
</dbReference>
<reference evidence="1" key="1">
    <citation type="submission" date="2021-03" db="EMBL/GenBank/DDBJ databases">
        <title>Leucobacter chromiisoli sp. nov., isolated from chromium-containing soil of chemical plant.</title>
        <authorList>
            <person name="Xu Z."/>
        </authorList>
    </citation>
    <scope>NUCLEOTIDE SEQUENCE</scope>
    <source>
        <strain evidence="1">A2</strain>
    </source>
</reference>
<keyword evidence="2" id="KW-1185">Reference proteome</keyword>
<organism evidence="1 2">
    <name type="scientific">Leucobacter ruminantium</name>
    <dbReference type="NCBI Taxonomy" id="1289170"/>
    <lineage>
        <taxon>Bacteria</taxon>
        <taxon>Bacillati</taxon>
        <taxon>Actinomycetota</taxon>
        <taxon>Actinomycetes</taxon>
        <taxon>Micrococcales</taxon>
        <taxon>Microbacteriaceae</taxon>
        <taxon>Leucobacter</taxon>
    </lineage>
</organism>
<proteinExistence type="predicted"/>
<gene>
    <name evidence="1" type="ORF">J4H91_05505</name>
</gene>
<comment type="caution">
    <text evidence="1">The sequence shown here is derived from an EMBL/GenBank/DDBJ whole genome shotgun (WGS) entry which is preliminary data.</text>
</comment>
<dbReference type="Proteomes" id="UP000664398">
    <property type="component" value="Unassembled WGS sequence"/>
</dbReference>
<name>A0A939RYT0_9MICO</name>